<dbReference type="SUPFAM" id="SSF51430">
    <property type="entry name" value="NAD(P)-linked oxidoreductase"/>
    <property type="match status" value="1"/>
</dbReference>
<dbReference type="GO" id="GO:0016616">
    <property type="term" value="F:oxidoreductase activity, acting on the CH-OH group of donors, NAD or NADP as acceptor"/>
    <property type="evidence" value="ECO:0007669"/>
    <property type="project" value="UniProtKB-ARBA"/>
</dbReference>
<dbReference type="FunFam" id="3.20.20.100:FF:000015">
    <property type="entry name" value="Oxidoreductase, aldo/keto reductase family"/>
    <property type="match status" value="1"/>
</dbReference>
<evidence type="ECO:0000256" key="4">
    <source>
        <dbReference type="PIRSR" id="PIRSR000097-1"/>
    </source>
</evidence>
<dbReference type="AlphaFoldDB" id="A0A1I5AKX1"/>
<sequence length="283" mass="32736">MQKVKLNNGVEMPILGFGVFQITDETECEKVVLEAIETGYRLIDTAASYQNEKAVGNAIKKCGVPRNELFITTKLWVEDMGYEKTKIAFQKSLDKLQLEYLDLYLIHQPYGDIFGSWKAMQELYAEGKIRAIGVANFHPDRMIDLIINSGFTPAINQIETHPFHQQIENQEFLDVNKVQIESWGPFAEGKNDIFNNEILMNIGKNHNKSVAQVILRWLTQRGVIAIPKSARKERMEENFNIFDFELSENEMKTIQTLDNKSSLFFDHRDPNMVKWISERKLNN</sequence>
<feature type="site" description="Lowers pKa of active site Tyr" evidence="6">
    <location>
        <position position="74"/>
    </location>
</feature>
<dbReference type="Proteomes" id="UP000199149">
    <property type="component" value="Unassembled WGS sequence"/>
</dbReference>
<dbReference type="InterPro" id="IPR036812">
    <property type="entry name" value="NAD(P)_OxRdtase_dom_sf"/>
</dbReference>
<evidence type="ECO:0000313" key="8">
    <source>
        <dbReference type="EMBL" id="SFN63052.1"/>
    </source>
</evidence>
<dbReference type="Gene3D" id="3.20.20.100">
    <property type="entry name" value="NADP-dependent oxidoreductase domain"/>
    <property type="match status" value="1"/>
</dbReference>
<comment type="similarity">
    <text evidence="1">Belongs to the aldo/keto reductase family.</text>
</comment>
<evidence type="ECO:0000256" key="1">
    <source>
        <dbReference type="ARBA" id="ARBA00007905"/>
    </source>
</evidence>
<evidence type="ECO:0000256" key="3">
    <source>
        <dbReference type="ARBA" id="ARBA00023002"/>
    </source>
</evidence>
<feature type="domain" description="NADP-dependent oxidoreductase" evidence="7">
    <location>
        <begin position="15"/>
        <end position="258"/>
    </location>
</feature>
<evidence type="ECO:0000313" key="9">
    <source>
        <dbReference type="Proteomes" id="UP000199149"/>
    </source>
</evidence>
<evidence type="ECO:0000256" key="5">
    <source>
        <dbReference type="PIRSR" id="PIRSR000097-2"/>
    </source>
</evidence>
<accession>A0A1I5AKX1</accession>
<protein>
    <submittedName>
        <fullName evidence="8">Aldo/keto reductase</fullName>
    </submittedName>
</protein>
<dbReference type="Pfam" id="PF00248">
    <property type="entry name" value="Aldo_ket_red"/>
    <property type="match status" value="1"/>
</dbReference>
<dbReference type="EMBL" id="FOUZ01000017">
    <property type="protein sequence ID" value="SFN63052.1"/>
    <property type="molecule type" value="Genomic_DNA"/>
</dbReference>
<dbReference type="InterPro" id="IPR018170">
    <property type="entry name" value="Aldo/ket_reductase_CS"/>
</dbReference>
<keyword evidence="3" id="KW-0560">Oxidoreductase</keyword>
<dbReference type="CDD" id="cd19133">
    <property type="entry name" value="AKR_AKR5F1"/>
    <property type="match status" value="1"/>
</dbReference>
<keyword evidence="9" id="KW-1185">Reference proteome</keyword>
<dbReference type="PROSITE" id="PS00798">
    <property type="entry name" value="ALDOKETO_REDUCTASE_1"/>
    <property type="match status" value="1"/>
</dbReference>
<proteinExistence type="inferred from homology"/>
<dbReference type="OrthoDB" id="9804790at2"/>
<dbReference type="InterPro" id="IPR020471">
    <property type="entry name" value="AKR"/>
</dbReference>
<feature type="binding site" evidence="5">
    <location>
        <position position="107"/>
    </location>
    <ligand>
        <name>substrate</name>
    </ligand>
</feature>
<dbReference type="RefSeq" id="WP_092910050.1">
    <property type="nucleotide sequence ID" value="NZ_FOUZ01000017.1"/>
</dbReference>
<gene>
    <name evidence="8" type="ORF">SAMN05421738_11739</name>
</gene>
<dbReference type="PANTHER" id="PTHR43827:SF3">
    <property type="entry name" value="NADP-DEPENDENT OXIDOREDUCTASE DOMAIN-CONTAINING PROTEIN"/>
    <property type="match status" value="1"/>
</dbReference>
<reference evidence="9" key="1">
    <citation type="submission" date="2016-10" db="EMBL/GenBank/DDBJ databases">
        <authorList>
            <person name="Varghese N."/>
            <person name="Submissions S."/>
        </authorList>
    </citation>
    <scope>NUCLEOTIDE SEQUENCE [LARGE SCALE GENOMIC DNA]</scope>
    <source>
        <strain evidence="9">XJ109</strain>
    </source>
</reference>
<dbReference type="InterPro" id="IPR023210">
    <property type="entry name" value="NADP_OxRdtase_dom"/>
</dbReference>
<feature type="active site" description="Proton donor" evidence="4">
    <location>
        <position position="49"/>
    </location>
</feature>
<dbReference type="PRINTS" id="PR00069">
    <property type="entry name" value="ALDKETRDTASE"/>
</dbReference>
<dbReference type="PANTHER" id="PTHR43827">
    <property type="entry name" value="2,5-DIKETO-D-GLUCONIC ACID REDUCTASE"/>
    <property type="match status" value="1"/>
</dbReference>
<organism evidence="8 9">
    <name type="scientific">Algoriella xinjiangensis</name>
    <dbReference type="NCBI Taxonomy" id="684065"/>
    <lineage>
        <taxon>Bacteria</taxon>
        <taxon>Pseudomonadati</taxon>
        <taxon>Bacteroidota</taxon>
        <taxon>Flavobacteriia</taxon>
        <taxon>Flavobacteriales</taxon>
        <taxon>Weeksellaceae</taxon>
        <taxon>Algoriella</taxon>
    </lineage>
</organism>
<name>A0A1I5AKX1_9FLAO</name>
<evidence type="ECO:0000259" key="7">
    <source>
        <dbReference type="Pfam" id="PF00248"/>
    </source>
</evidence>
<dbReference type="STRING" id="684065.SAMN05421738_11739"/>
<evidence type="ECO:0000256" key="2">
    <source>
        <dbReference type="ARBA" id="ARBA00022857"/>
    </source>
</evidence>
<dbReference type="PIRSF" id="PIRSF000097">
    <property type="entry name" value="AKR"/>
    <property type="match status" value="1"/>
</dbReference>
<keyword evidence="2" id="KW-0521">NADP</keyword>
<evidence type="ECO:0000256" key="6">
    <source>
        <dbReference type="PIRSR" id="PIRSR000097-3"/>
    </source>
</evidence>